<dbReference type="HOGENOM" id="CLU_2936551_0_0_3"/>
<sequence>MVSIKPVSTKLLRAIAKPDKFTSFEQERDSRKQHLVACRVGKNRRGILSIIAHKNLPTLL</sequence>
<accession>F4XYK4</accession>
<organism evidence="1 2">
    <name type="scientific">Moorena producens 3L</name>
    <dbReference type="NCBI Taxonomy" id="489825"/>
    <lineage>
        <taxon>Bacteria</taxon>
        <taxon>Bacillati</taxon>
        <taxon>Cyanobacteriota</taxon>
        <taxon>Cyanophyceae</taxon>
        <taxon>Coleofasciculales</taxon>
        <taxon>Coleofasciculaceae</taxon>
        <taxon>Moorena</taxon>
    </lineage>
</organism>
<dbReference type="AlphaFoldDB" id="F4XYK4"/>
<gene>
    <name evidence="1" type="ORF">LYNGBM3L_50860</name>
</gene>
<keyword evidence="2" id="KW-1185">Reference proteome</keyword>
<evidence type="ECO:0000313" key="1">
    <source>
        <dbReference type="EMBL" id="EGJ30417.1"/>
    </source>
</evidence>
<protein>
    <submittedName>
        <fullName evidence="1">Uncharacterized protein</fullName>
    </submittedName>
</protein>
<dbReference type="Proteomes" id="UP000003959">
    <property type="component" value="Unassembled WGS sequence"/>
</dbReference>
<dbReference type="EMBL" id="GL890954">
    <property type="protein sequence ID" value="EGJ30417.1"/>
    <property type="molecule type" value="Genomic_DNA"/>
</dbReference>
<name>F4XYK4_9CYAN</name>
<evidence type="ECO:0000313" key="2">
    <source>
        <dbReference type="Proteomes" id="UP000003959"/>
    </source>
</evidence>
<reference evidence="2" key="1">
    <citation type="journal article" date="2011" name="Proc. Natl. Acad. Sci. U.S.A.">
        <title>Genomic insights into the physiology and ecology of the marine filamentous cyanobacterium Lyngbya majuscula.</title>
        <authorList>
            <person name="Jones A.C."/>
            <person name="Monroe E.A."/>
            <person name="Podell S."/>
            <person name="Hess W.R."/>
            <person name="Klages S."/>
            <person name="Esquenazi E."/>
            <person name="Niessen S."/>
            <person name="Hoover H."/>
            <person name="Rothmann M."/>
            <person name="Lasken R.S."/>
            <person name="Yates J.R.III."/>
            <person name="Reinhardt R."/>
            <person name="Kube M."/>
            <person name="Burkart M.D."/>
            <person name="Allen E.E."/>
            <person name="Dorrestein P.C."/>
            <person name="Gerwick W.H."/>
            <person name="Gerwick L."/>
        </authorList>
    </citation>
    <scope>NUCLEOTIDE SEQUENCE [LARGE SCALE GENOMIC DNA]</scope>
    <source>
        <strain evidence="2">3L</strain>
    </source>
</reference>
<proteinExistence type="predicted"/>